<sequence length="80" mass="9214">MISPQQKFICREPGQKILWIGIGLCYILKNTNLVVYIVNECAEYLISSGFREKTKDWNRVGALKGKNIIKQLANRDDSRI</sequence>
<name>A0A1I7XGI2_HETBA</name>
<keyword evidence="1" id="KW-1185">Reference proteome</keyword>
<evidence type="ECO:0000313" key="2">
    <source>
        <dbReference type="WBParaSite" id="Hba_16593"/>
    </source>
</evidence>
<dbReference type="Proteomes" id="UP000095283">
    <property type="component" value="Unplaced"/>
</dbReference>
<protein>
    <submittedName>
        <fullName evidence="2">Uncharacterized protein</fullName>
    </submittedName>
</protein>
<reference evidence="2" key="1">
    <citation type="submission" date="2016-11" db="UniProtKB">
        <authorList>
            <consortium name="WormBaseParasite"/>
        </authorList>
    </citation>
    <scope>IDENTIFICATION</scope>
</reference>
<accession>A0A1I7XGI2</accession>
<organism evidence="1 2">
    <name type="scientific">Heterorhabditis bacteriophora</name>
    <name type="common">Entomopathogenic nematode worm</name>
    <dbReference type="NCBI Taxonomy" id="37862"/>
    <lineage>
        <taxon>Eukaryota</taxon>
        <taxon>Metazoa</taxon>
        <taxon>Ecdysozoa</taxon>
        <taxon>Nematoda</taxon>
        <taxon>Chromadorea</taxon>
        <taxon>Rhabditida</taxon>
        <taxon>Rhabditina</taxon>
        <taxon>Rhabditomorpha</taxon>
        <taxon>Strongyloidea</taxon>
        <taxon>Heterorhabditidae</taxon>
        <taxon>Heterorhabditis</taxon>
    </lineage>
</organism>
<proteinExistence type="predicted"/>
<dbReference type="WBParaSite" id="Hba_16593">
    <property type="protein sequence ID" value="Hba_16593"/>
    <property type="gene ID" value="Hba_16593"/>
</dbReference>
<dbReference type="AlphaFoldDB" id="A0A1I7XGI2"/>
<evidence type="ECO:0000313" key="1">
    <source>
        <dbReference type="Proteomes" id="UP000095283"/>
    </source>
</evidence>